<feature type="compositionally biased region" description="Low complexity" evidence="1">
    <location>
        <begin position="85"/>
        <end position="98"/>
    </location>
</feature>
<name>A0ABR1WDR0_9PEZI</name>
<reference evidence="2 3" key="1">
    <citation type="submission" date="2023-01" db="EMBL/GenBank/DDBJ databases">
        <title>Analysis of 21 Apiospora genomes using comparative genomics revels a genus with tremendous synthesis potential of carbohydrate active enzymes and secondary metabolites.</title>
        <authorList>
            <person name="Sorensen T."/>
        </authorList>
    </citation>
    <scope>NUCLEOTIDE SEQUENCE [LARGE SCALE GENOMIC DNA]</scope>
    <source>
        <strain evidence="2 3">CBS 83171</strain>
    </source>
</reference>
<proteinExistence type="predicted"/>
<accession>A0ABR1WDR0</accession>
<evidence type="ECO:0000256" key="1">
    <source>
        <dbReference type="SAM" id="MobiDB-lite"/>
    </source>
</evidence>
<dbReference type="Proteomes" id="UP001446871">
    <property type="component" value="Unassembled WGS sequence"/>
</dbReference>
<dbReference type="EMBL" id="JAQQWM010000001">
    <property type="protein sequence ID" value="KAK8081563.1"/>
    <property type="molecule type" value="Genomic_DNA"/>
</dbReference>
<feature type="region of interest" description="Disordered" evidence="1">
    <location>
        <begin position="83"/>
        <end position="109"/>
    </location>
</feature>
<gene>
    <name evidence="2" type="ORF">PG996_000344</name>
</gene>
<protein>
    <submittedName>
        <fullName evidence="2">Uncharacterized protein</fullName>
    </submittedName>
</protein>
<organism evidence="2 3">
    <name type="scientific">Apiospora saccharicola</name>
    <dbReference type="NCBI Taxonomy" id="335842"/>
    <lineage>
        <taxon>Eukaryota</taxon>
        <taxon>Fungi</taxon>
        <taxon>Dikarya</taxon>
        <taxon>Ascomycota</taxon>
        <taxon>Pezizomycotina</taxon>
        <taxon>Sordariomycetes</taxon>
        <taxon>Xylariomycetidae</taxon>
        <taxon>Amphisphaeriales</taxon>
        <taxon>Apiosporaceae</taxon>
        <taxon>Apiospora</taxon>
    </lineage>
</organism>
<comment type="caution">
    <text evidence="2">The sequence shown here is derived from an EMBL/GenBank/DDBJ whole genome shotgun (WGS) entry which is preliminary data.</text>
</comment>
<evidence type="ECO:0000313" key="2">
    <source>
        <dbReference type="EMBL" id="KAK8081563.1"/>
    </source>
</evidence>
<feature type="region of interest" description="Disordered" evidence="1">
    <location>
        <begin position="128"/>
        <end position="158"/>
    </location>
</feature>
<keyword evidence="3" id="KW-1185">Reference proteome</keyword>
<sequence length="168" mass="17621">MGRRAPHNGMVEIGCCTPLFGPWLSSYRRGVDDMAKQGPNARLVHEPLGVQLKLDAPSSLSHLVTFFSSGVPRALVWPGVPWTGSSSQTSPSPVQVTSKPGTRNRHRPLIRPCGARNAASMAKLGGEQWGPHAGVSPIGNASGDAYQKAPKAPSEGSSLARLLAPVLG</sequence>
<evidence type="ECO:0000313" key="3">
    <source>
        <dbReference type="Proteomes" id="UP001446871"/>
    </source>
</evidence>